<dbReference type="PANTHER" id="PTHR43479:SF11">
    <property type="entry name" value="ACREF_ENVCD OPERON REPRESSOR-RELATED"/>
    <property type="match status" value="1"/>
</dbReference>
<dbReference type="OrthoDB" id="2356263at2"/>
<dbReference type="PROSITE" id="PS01081">
    <property type="entry name" value="HTH_TETR_1"/>
    <property type="match status" value="1"/>
</dbReference>
<dbReference type="SUPFAM" id="SSF46689">
    <property type="entry name" value="Homeodomain-like"/>
    <property type="match status" value="1"/>
</dbReference>
<accession>A0A1I4LM19</accession>
<keyword evidence="6" id="KW-1185">Reference proteome</keyword>
<dbReference type="InterPro" id="IPR001647">
    <property type="entry name" value="HTH_TetR"/>
</dbReference>
<keyword evidence="1" id="KW-0678">Repressor</keyword>
<dbReference type="SUPFAM" id="SSF48498">
    <property type="entry name" value="Tetracyclin repressor-like, C-terminal domain"/>
    <property type="match status" value="1"/>
</dbReference>
<organism evidence="5 6">
    <name type="scientific">Gracilibacillus orientalis</name>
    <dbReference type="NCBI Taxonomy" id="334253"/>
    <lineage>
        <taxon>Bacteria</taxon>
        <taxon>Bacillati</taxon>
        <taxon>Bacillota</taxon>
        <taxon>Bacilli</taxon>
        <taxon>Bacillales</taxon>
        <taxon>Bacillaceae</taxon>
        <taxon>Gracilibacillus</taxon>
    </lineage>
</organism>
<evidence type="ECO:0000256" key="1">
    <source>
        <dbReference type="ARBA" id="ARBA00022491"/>
    </source>
</evidence>
<feature type="domain" description="HTH tetR-type" evidence="4">
    <location>
        <begin position="10"/>
        <end position="70"/>
    </location>
</feature>
<dbReference type="STRING" id="334253.SAMN04487943_10588"/>
<dbReference type="PROSITE" id="PS50977">
    <property type="entry name" value="HTH_TETR_2"/>
    <property type="match status" value="1"/>
</dbReference>
<dbReference type="InterPro" id="IPR050624">
    <property type="entry name" value="HTH-type_Tx_Regulator"/>
</dbReference>
<feature type="DNA-binding region" description="H-T-H motif" evidence="3">
    <location>
        <begin position="33"/>
        <end position="52"/>
    </location>
</feature>
<keyword evidence="2 3" id="KW-0238">DNA-binding</keyword>
<dbReference type="PRINTS" id="PR00455">
    <property type="entry name" value="HTHTETR"/>
</dbReference>
<dbReference type="InterPro" id="IPR036271">
    <property type="entry name" value="Tet_transcr_reg_TetR-rel_C_sf"/>
</dbReference>
<gene>
    <name evidence="5" type="ORF">SAMN04487943_10588</name>
</gene>
<dbReference type="PANTHER" id="PTHR43479">
    <property type="entry name" value="ACREF/ENVCD OPERON REPRESSOR-RELATED"/>
    <property type="match status" value="1"/>
</dbReference>
<evidence type="ECO:0000313" key="5">
    <source>
        <dbReference type="EMBL" id="SFL91873.1"/>
    </source>
</evidence>
<evidence type="ECO:0000313" key="6">
    <source>
        <dbReference type="Proteomes" id="UP000198565"/>
    </source>
</evidence>
<evidence type="ECO:0000259" key="4">
    <source>
        <dbReference type="PROSITE" id="PS50977"/>
    </source>
</evidence>
<name>A0A1I4LM19_9BACI</name>
<sequence length="197" mass="22610">MEKQPSFITQARREQIIEATIKALDEIGYKSISLAKIAKIAKVSTGLISYHFSDKEDVLNNTLVYLLKKQYDYIKEKVDESKSAYDQLITFIDTSLAYQGTHYVHNVALIEIIFNARTPDNIPYYKVSDDEEDPLYVLLQEILQDGQKTKEFSTFDTKNVSIIIQGAIGESMLMNQENFNLEAYKNELVTMVTKMVK</sequence>
<dbReference type="GO" id="GO:0003677">
    <property type="term" value="F:DNA binding"/>
    <property type="evidence" value="ECO:0007669"/>
    <property type="project" value="UniProtKB-UniRule"/>
</dbReference>
<proteinExistence type="predicted"/>
<evidence type="ECO:0000256" key="3">
    <source>
        <dbReference type="PROSITE-ProRule" id="PRU00335"/>
    </source>
</evidence>
<protein>
    <submittedName>
        <fullName evidence="5">Transcriptional regulator, TetR family</fullName>
    </submittedName>
</protein>
<dbReference type="RefSeq" id="WP_091483656.1">
    <property type="nucleotide sequence ID" value="NZ_FOTR01000005.1"/>
</dbReference>
<dbReference type="EMBL" id="FOTR01000005">
    <property type="protein sequence ID" value="SFL91873.1"/>
    <property type="molecule type" value="Genomic_DNA"/>
</dbReference>
<reference evidence="6" key="1">
    <citation type="submission" date="2016-10" db="EMBL/GenBank/DDBJ databases">
        <authorList>
            <person name="Varghese N."/>
            <person name="Submissions S."/>
        </authorList>
    </citation>
    <scope>NUCLEOTIDE SEQUENCE [LARGE SCALE GENOMIC DNA]</scope>
    <source>
        <strain evidence="6">CGMCC 1.4250</strain>
    </source>
</reference>
<dbReference type="AlphaFoldDB" id="A0A1I4LM19"/>
<dbReference type="Gene3D" id="1.10.357.10">
    <property type="entry name" value="Tetracycline Repressor, domain 2"/>
    <property type="match status" value="1"/>
</dbReference>
<evidence type="ECO:0000256" key="2">
    <source>
        <dbReference type="ARBA" id="ARBA00023125"/>
    </source>
</evidence>
<dbReference type="Proteomes" id="UP000198565">
    <property type="component" value="Unassembled WGS sequence"/>
</dbReference>
<dbReference type="InterPro" id="IPR023772">
    <property type="entry name" value="DNA-bd_HTH_TetR-type_CS"/>
</dbReference>
<dbReference type="InterPro" id="IPR009057">
    <property type="entry name" value="Homeodomain-like_sf"/>
</dbReference>
<dbReference type="Pfam" id="PF00440">
    <property type="entry name" value="TetR_N"/>
    <property type="match status" value="1"/>
</dbReference>